<dbReference type="Gene3D" id="2.170.120.30">
    <property type="match status" value="2"/>
</dbReference>
<reference evidence="1 2" key="1">
    <citation type="journal article" date="2015" name="Nature">
        <title>rRNA introns, odd ribosomes, and small enigmatic genomes across a large radiation of phyla.</title>
        <authorList>
            <person name="Brown C.T."/>
            <person name="Hug L.A."/>
            <person name="Thomas B.C."/>
            <person name="Sharon I."/>
            <person name="Castelle C.J."/>
            <person name="Singh A."/>
            <person name="Wilkins M.J."/>
            <person name="Williams K.H."/>
            <person name="Banfield J.F."/>
        </authorList>
    </citation>
    <scope>NUCLEOTIDE SEQUENCE [LARGE SCALE GENOMIC DNA]</scope>
</reference>
<sequence length="384" mass="40982">MNIFQKFFQNFPAKISSVLIAVLIWIYVGSGLAQIDTFPGKIPIDFKNSPQGLIAVSDVESVSVKIVAASALWKNLNADSFSAIIDLSGFTEGTYELPVKLNSNVSDVQIVEVSPAKVLVRLEKITEKEVPVVLQVEGKAATGFVVGDWKLKPDRVKVSGASSELGKILEATAKITLAGEKDNLQRILKVVALDSAGNEIRNLSFSPSEVEAQVPLVQASSAKTVGIKVITSGQPADLINQISFIETKEINITGLSETKEFTTILKPAVGVTVLDNVPLVKAKIVVSPIASTRQFQVGFNWKNLNSSLKVASVDPEVVTLVLTGSTYDLSQVAVKDIAINVDLGSFSQAGVHSVDISRSNISLPNGISFSSVVPSAINVRLENL</sequence>
<dbReference type="Proteomes" id="UP000034498">
    <property type="component" value="Unassembled WGS sequence"/>
</dbReference>
<dbReference type="Gene3D" id="2.170.120.40">
    <property type="entry name" value="YbbR-like domain"/>
    <property type="match status" value="1"/>
</dbReference>
<accession>A0A0G0N9H7</accession>
<dbReference type="PANTHER" id="PTHR37804:SF1">
    <property type="entry name" value="CDAA REGULATORY PROTEIN CDAR"/>
    <property type="match status" value="1"/>
</dbReference>
<dbReference type="STRING" id="1618336.US94_C0026G0008"/>
<dbReference type="InterPro" id="IPR053154">
    <property type="entry name" value="c-di-AMP_regulator"/>
</dbReference>
<dbReference type="PANTHER" id="PTHR37804">
    <property type="entry name" value="CDAA REGULATORY PROTEIN CDAR"/>
    <property type="match status" value="1"/>
</dbReference>
<evidence type="ECO:0000313" key="2">
    <source>
        <dbReference type="Proteomes" id="UP000034498"/>
    </source>
</evidence>
<dbReference type="PATRIC" id="fig|1618336.3.peg.411"/>
<dbReference type="Pfam" id="PF07949">
    <property type="entry name" value="YbbR"/>
    <property type="match status" value="2"/>
</dbReference>
<comment type="caution">
    <text evidence="1">The sequence shown here is derived from an EMBL/GenBank/DDBJ whole genome shotgun (WGS) entry which is preliminary data.</text>
</comment>
<gene>
    <name evidence="1" type="ORF">US94_C0026G0008</name>
</gene>
<proteinExistence type="predicted"/>
<name>A0A0G0N9H7_9BACT</name>
<dbReference type="InterPro" id="IPR012505">
    <property type="entry name" value="YbbR"/>
</dbReference>
<dbReference type="EMBL" id="LBUX01000026">
    <property type="protein sequence ID" value="KKQ73761.1"/>
    <property type="molecule type" value="Genomic_DNA"/>
</dbReference>
<dbReference type="AlphaFoldDB" id="A0A0G0N9H7"/>
<organism evidence="1 2">
    <name type="scientific">Berkelbacteria bacterium GW2011_GWB1_38_5</name>
    <dbReference type="NCBI Taxonomy" id="1618336"/>
    <lineage>
        <taxon>Bacteria</taxon>
        <taxon>Candidatus Berkelbacteria</taxon>
    </lineage>
</organism>
<protein>
    <submittedName>
        <fullName evidence="1">YbbR family protein</fullName>
    </submittedName>
</protein>
<dbReference type="CDD" id="cd20206">
    <property type="entry name" value="YbbR"/>
    <property type="match status" value="1"/>
</dbReference>
<evidence type="ECO:0000313" key="1">
    <source>
        <dbReference type="EMBL" id="KKQ73761.1"/>
    </source>
</evidence>